<evidence type="ECO:0000256" key="1">
    <source>
        <dbReference type="ARBA" id="ARBA00022729"/>
    </source>
</evidence>
<protein>
    <submittedName>
        <fullName evidence="6">Outer membrane beta-barrel protein</fullName>
    </submittedName>
</protein>
<feature type="domain" description="Outer membrane protein beta-barrel" evidence="5">
    <location>
        <begin position="247"/>
        <end position="393"/>
    </location>
</feature>
<evidence type="ECO:0000256" key="4">
    <source>
        <dbReference type="SAM" id="SignalP"/>
    </source>
</evidence>
<reference evidence="7" key="1">
    <citation type="journal article" date="2019" name="Int. J. Syst. Evol. Microbiol.">
        <title>The Global Catalogue of Microorganisms (GCM) 10K type strain sequencing project: providing services to taxonomists for standard genome sequencing and annotation.</title>
        <authorList>
            <consortium name="The Broad Institute Genomics Platform"/>
            <consortium name="The Broad Institute Genome Sequencing Center for Infectious Disease"/>
            <person name="Wu L."/>
            <person name="Ma J."/>
        </authorList>
    </citation>
    <scope>NUCLEOTIDE SEQUENCE [LARGE SCALE GENOMIC DNA]</scope>
    <source>
        <strain evidence="7">CGMCC 4.7357</strain>
    </source>
</reference>
<feature type="coiled-coil region" evidence="3">
    <location>
        <begin position="420"/>
        <end position="497"/>
    </location>
</feature>
<dbReference type="Gene3D" id="2.40.160.20">
    <property type="match status" value="2"/>
</dbReference>
<comment type="caution">
    <text evidence="6">The sequence shown here is derived from an EMBL/GenBank/DDBJ whole genome shotgun (WGS) entry which is preliminary data.</text>
</comment>
<sequence>MRKFIILFTSLTLLLTFMPKAKSQIKDVSFTVSPTIGYTWWNNNLNLGNNPSWGIRAGFGFGPLIELRGTYERSFNLKSKLQNSDWNFLNNFADNFEDTNVNIDKWGAELKLNLWSGTLFTAYLTAGSGVMHFDFTNLKDSNGKSFKDDQLYGAVGLGGRFGLSQRAFLSFELKDLMFKPNEPKPYLTQGANYNKVLQNWAATASLDFYLGGYKDKGQDEVSKAYRDVFSDGFKGMKFVIEPTLTYWTFDDESSFRNQVFEGGAVGVDFTSLFGIRAFYYQATKEANKPSLNFNKDLRVYGGNLIARLNNSKGVNPYLNLGAGYIDVNSEKYIQRSGMDKAKSGWFLLGGAGLEFAINPYIMIFGNINATLNEQQNELDKITKPSSLKVGMMYQGGLRFNIGSKANGYKVHKKLVDKAVQEQYQTDMDEINEMRSEYNRKIEDLNAQLAQAAARRDTVEVTKLVVKKQHFDQLQNRLDSLETQMDNLRLKRLMTEREGQVGNSIQNISDSISGQKMVYLTKAQFENLVKKVVTSIEQKDNTITTISNLDNTTLSDLDKLLLINAMSRSGQYMYPQQYSLPLPNQDVNTNAGNQNDELLKKIDNVIEKLDKTINIQREQISATKEQLTATEQAAANNNIQAAVNAALNAASQKAALQPTTVSYQPNIAPATDALTASREMNRNSFLKLNRLYAFTGFNFGQAWNWNIGVRSNLQISNTNFDFVPEIYVGLGKKNGYGISTNVIYNFDYPSMKIVPYAGLGLGLFSANHNVNFGPNILLGLSVRSILNGNLYLDYSSHNLFKNNQFSIGYRFVF</sequence>
<proteinExistence type="predicted"/>
<keyword evidence="2" id="KW-0143">Chaperone</keyword>
<evidence type="ECO:0000313" key="7">
    <source>
        <dbReference type="Proteomes" id="UP001596020"/>
    </source>
</evidence>
<dbReference type="InterPro" id="IPR011250">
    <property type="entry name" value="OMP/PagP_B-barrel"/>
</dbReference>
<dbReference type="RefSeq" id="WP_380077791.1">
    <property type="nucleotide sequence ID" value="NZ_JBHSGO010000047.1"/>
</dbReference>
<accession>A0ABV9K6E4</accession>
<dbReference type="Proteomes" id="UP001596020">
    <property type="component" value="Unassembled WGS sequence"/>
</dbReference>
<evidence type="ECO:0000256" key="2">
    <source>
        <dbReference type="ARBA" id="ARBA00023186"/>
    </source>
</evidence>
<evidence type="ECO:0000259" key="5">
    <source>
        <dbReference type="Pfam" id="PF13505"/>
    </source>
</evidence>
<feature type="signal peptide" evidence="4">
    <location>
        <begin position="1"/>
        <end position="21"/>
    </location>
</feature>
<keyword evidence="7" id="KW-1185">Reference proteome</keyword>
<evidence type="ECO:0000256" key="3">
    <source>
        <dbReference type="SAM" id="Coils"/>
    </source>
</evidence>
<feature type="chain" id="PRO_5047381924" evidence="4">
    <location>
        <begin position="22"/>
        <end position="812"/>
    </location>
</feature>
<organism evidence="6 7">
    <name type="scientific">Falsiporphyromonas endometrii</name>
    <dbReference type="NCBI Taxonomy" id="1387297"/>
    <lineage>
        <taxon>Bacteria</taxon>
        <taxon>Pseudomonadati</taxon>
        <taxon>Bacteroidota</taxon>
        <taxon>Bacteroidia</taxon>
        <taxon>Bacteroidales</taxon>
        <taxon>Porphyromonadaceae</taxon>
        <taxon>Falsiporphyromonas</taxon>
    </lineage>
</organism>
<evidence type="ECO:0000313" key="6">
    <source>
        <dbReference type="EMBL" id="MFC4665548.1"/>
    </source>
</evidence>
<keyword evidence="3" id="KW-0175">Coiled coil</keyword>
<dbReference type="Pfam" id="PF13505">
    <property type="entry name" value="OMP_b-brl"/>
    <property type="match status" value="1"/>
</dbReference>
<dbReference type="SUPFAM" id="SSF47144">
    <property type="entry name" value="HSC20 (HSCB), C-terminal oligomerisation domain"/>
    <property type="match status" value="1"/>
</dbReference>
<dbReference type="EMBL" id="JBHSGO010000047">
    <property type="protein sequence ID" value="MFC4665548.1"/>
    <property type="molecule type" value="Genomic_DNA"/>
</dbReference>
<dbReference type="InterPro" id="IPR027385">
    <property type="entry name" value="Beta-barrel_OMP"/>
</dbReference>
<dbReference type="InterPro" id="IPR036386">
    <property type="entry name" value="HscB_C_sf"/>
</dbReference>
<gene>
    <name evidence="6" type="ORF">ACFO3G_02800</name>
</gene>
<dbReference type="SUPFAM" id="SSF56925">
    <property type="entry name" value="OMPA-like"/>
    <property type="match status" value="3"/>
</dbReference>
<name>A0ABV9K6E4_9PORP</name>
<feature type="coiled-coil region" evidence="3">
    <location>
        <begin position="587"/>
        <end position="632"/>
    </location>
</feature>
<keyword evidence="1 4" id="KW-0732">Signal</keyword>